<evidence type="ECO:0000256" key="3">
    <source>
        <dbReference type="ARBA" id="ARBA00022964"/>
    </source>
</evidence>
<dbReference type="InterPro" id="IPR006620">
    <property type="entry name" value="Pro_4_hyd_alph"/>
</dbReference>
<organism evidence="9 10">
    <name type="scientific">Cyclotella atomus</name>
    <dbReference type="NCBI Taxonomy" id="382360"/>
    <lineage>
        <taxon>Eukaryota</taxon>
        <taxon>Sar</taxon>
        <taxon>Stramenopiles</taxon>
        <taxon>Ochrophyta</taxon>
        <taxon>Bacillariophyta</taxon>
        <taxon>Coscinodiscophyceae</taxon>
        <taxon>Thalassiosirophycidae</taxon>
        <taxon>Stephanodiscales</taxon>
        <taxon>Stephanodiscaceae</taxon>
        <taxon>Cyclotella</taxon>
    </lineage>
</organism>
<dbReference type="GO" id="GO:0051213">
    <property type="term" value="F:dioxygenase activity"/>
    <property type="evidence" value="ECO:0007669"/>
    <property type="project" value="UniProtKB-KW"/>
</dbReference>
<accession>A0ABD3PEA3</accession>
<keyword evidence="7" id="KW-0472">Membrane</keyword>
<feature type="domain" description="Fe2OG dioxygenase" evidence="8">
    <location>
        <begin position="346"/>
        <end position="475"/>
    </location>
</feature>
<dbReference type="Gene3D" id="2.60.120.620">
    <property type="entry name" value="q2cbj1_9rhob like domain"/>
    <property type="match status" value="1"/>
</dbReference>
<sequence length="483" mass="53782">MAPKSEKNGAKSNGKSKAKVPTTSKSKNEKPASVPLALSAIILILAFIGGILTPPARQLINELTAGSIDTTFDESNASIVSNHLPHVPCTQTNLDNYLHATPVNGLHIICFEALKFNADMNEKSYSPDVSRRRRIAESNALRLTFYKKSFTPKLKRRVLIKEPQIVTSFGADSYRHIVRELGLRPSGSKKQPWALFSALGEKIVDETSGPAGFNESVLNRLASSEMVILTEGGNWIWPGVAEGFRRKVDVTSPNKEPREVTIETLSLKPLVVSIEGFLDEEECDYIAEKAGPMVQYSQVSLMDKDKGKAASEWRTSQSAFLNSMNDEILTEIDHKVASLTRIPKNHGEYAQVLRYGHNEKYDSHHDFFNPAFYKNDPGTMRLIENGKRNRFATVFWYLTDVDEGGETIFPRYGGLPPPRDHAQCSVGLKVKPQKGKVIIFYSLDAAGELDDYSLHGACPVGEGYVKWAANKWIWNAPMHFIPE</sequence>
<proteinExistence type="predicted"/>
<comment type="cofactor">
    <cofactor evidence="1">
        <name>L-ascorbate</name>
        <dbReference type="ChEBI" id="CHEBI:38290"/>
    </cofactor>
</comment>
<dbReference type="SMART" id="SM00702">
    <property type="entry name" value="P4Hc"/>
    <property type="match status" value="1"/>
</dbReference>
<evidence type="ECO:0000256" key="6">
    <source>
        <dbReference type="SAM" id="MobiDB-lite"/>
    </source>
</evidence>
<evidence type="ECO:0000256" key="1">
    <source>
        <dbReference type="ARBA" id="ARBA00001961"/>
    </source>
</evidence>
<dbReference type="InterPro" id="IPR045054">
    <property type="entry name" value="P4HA-like"/>
</dbReference>
<evidence type="ECO:0000256" key="7">
    <source>
        <dbReference type="SAM" id="Phobius"/>
    </source>
</evidence>
<feature type="compositionally biased region" description="Polar residues" evidence="6">
    <location>
        <begin position="10"/>
        <end position="25"/>
    </location>
</feature>
<feature type="region of interest" description="Disordered" evidence="6">
    <location>
        <begin position="1"/>
        <end position="30"/>
    </location>
</feature>
<dbReference type="InterPro" id="IPR044862">
    <property type="entry name" value="Pro_4_hyd_alph_FE2OG_OXY"/>
</dbReference>
<dbReference type="GO" id="GO:0046872">
    <property type="term" value="F:metal ion binding"/>
    <property type="evidence" value="ECO:0007669"/>
    <property type="project" value="UniProtKB-KW"/>
</dbReference>
<evidence type="ECO:0000313" key="10">
    <source>
        <dbReference type="Proteomes" id="UP001530400"/>
    </source>
</evidence>
<dbReference type="AlphaFoldDB" id="A0ABD3PEA3"/>
<dbReference type="PANTHER" id="PTHR10869">
    <property type="entry name" value="PROLYL 4-HYDROXYLASE ALPHA SUBUNIT"/>
    <property type="match status" value="1"/>
</dbReference>
<evidence type="ECO:0000313" key="9">
    <source>
        <dbReference type="EMBL" id="KAL3786384.1"/>
    </source>
</evidence>
<dbReference type="PROSITE" id="PS51471">
    <property type="entry name" value="FE2OG_OXY"/>
    <property type="match status" value="1"/>
</dbReference>
<keyword evidence="5" id="KW-0408">Iron</keyword>
<dbReference type="Proteomes" id="UP001530400">
    <property type="component" value="Unassembled WGS sequence"/>
</dbReference>
<feature type="transmembrane region" description="Helical" evidence="7">
    <location>
        <begin position="34"/>
        <end position="52"/>
    </location>
</feature>
<dbReference type="InterPro" id="IPR005123">
    <property type="entry name" value="Oxoglu/Fe-dep_dioxygenase_dom"/>
</dbReference>
<keyword evidence="7" id="KW-1133">Transmembrane helix</keyword>
<reference evidence="9 10" key="1">
    <citation type="submission" date="2024-10" db="EMBL/GenBank/DDBJ databases">
        <title>Updated reference genomes for cyclostephanoid diatoms.</title>
        <authorList>
            <person name="Roberts W.R."/>
            <person name="Alverson A.J."/>
        </authorList>
    </citation>
    <scope>NUCLEOTIDE SEQUENCE [LARGE SCALE GENOMIC DNA]</scope>
    <source>
        <strain evidence="9 10">AJA010-31</strain>
    </source>
</reference>
<protein>
    <recommendedName>
        <fullName evidence="8">Fe2OG dioxygenase domain-containing protein</fullName>
    </recommendedName>
</protein>
<dbReference type="EMBL" id="JALLPJ020000652">
    <property type="protein sequence ID" value="KAL3786384.1"/>
    <property type="molecule type" value="Genomic_DNA"/>
</dbReference>
<keyword evidence="2" id="KW-0479">Metal-binding</keyword>
<gene>
    <name evidence="9" type="ORF">ACHAWO_010031</name>
</gene>
<dbReference type="PANTHER" id="PTHR10869:SF246">
    <property type="entry name" value="TRANSMEMBRANE PROLYL 4-HYDROXYLASE"/>
    <property type="match status" value="1"/>
</dbReference>
<keyword evidence="7" id="KW-0812">Transmembrane</keyword>
<evidence type="ECO:0000259" key="8">
    <source>
        <dbReference type="PROSITE" id="PS51471"/>
    </source>
</evidence>
<keyword evidence="10" id="KW-1185">Reference proteome</keyword>
<keyword evidence="4" id="KW-0560">Oxidoreductase</keyword>
<name>A0ABD3PEA3_9STRA</name>
<evidence type="ECO:0000256" key="5">
    <source>
        <dbReference type="ARBA" id="ARBA00023004"/>
    </source>
</evidence>
<evidence type="ECO:0000256" key="2">
    <source>
        <dbReference type="ARBA" id="ARBA00022723"/>
    </source>
</evidence>
<dbReference type="Pfam" id="PF13640">
    <property type="entry name" value="2OG-FeII_Oxy_3"/>
    <property type="match status" value="1"/>
</dbReference>
<comment type="caution">
    <text evidence="9">The sequence shown here is derived from an EMBL/GenBank/DDBJ whole genome shotgun (WGS) entry which is preliminary data.</text>
</comment>
<keyword evidence="3" id="KW-0223">Dioxygenase</keyword>
<evidence type="ECO:0000256" key="4">
    <source>
        <dbReference type="ARBA" id="ARBA00023002"/>
    </source>
</evidence>